<dbReference type="GO" id="GO:0071555">
    <property type="term" value="P:cell wall organization"/>
    <property type="evidence" value="ECO:0007669"/>
    <property type="project" value="UniProtKB-KW"/>
</dbReference>
<evidence type="ECO:0000313" key="13">
    <source>
        <dbReference type="EMBL" id="KAK8844011.1"/>
    </source>
</evidence>
<proteinExistence type="inferred from homology"/>
<evidence type="ECO:0000313" key="14">
    <source>
        <dbReference type="Proteomes" id="UP001388673"/>
    </source>
</evidence>
<dbReference type="Proteomes" id="UP001388673">
    <property type="component" value="Unassembled WGS sequence"/>
</dbReference>
<dbReference type="GeneID" id="92184062"/>
<keyword evidence="5 10" id="KW-0378">Hydrolase</keyword>
<dbReference type="EC" id="3.2.1.58" evidence="9"/>
<protein>
    <recommendedName>
        <fullName evidence="9">glucan 1,3-beta-glucosidase</fullName>
        <ecNumber evidence="9">3.2.1.58</ecNumber>
    </recommendedName>
</protein>
<feature type="domain" description="Glycoside hydrolase family 5" evidence="12">
    <location>
        <begin position="142"/>
        <end position="382"/>
    </location>
</feature>
<evidence type="ECO:0000256" key="10">
    <source>
        <dbReference type="RuleBase" id="RU361153"/>
    </source>
</evidence>
<evidence type="ECO:0000256" key="2">
    <source>
        <dbReference type="ARBA" id="ARBA00005641"/>
    </source>
</evidence>
<dbReference type="SUPFAM" id="SSF51445">
    <property type="entry name" value="(Trans)glycosidases"/>
    <property type="match status" value="1"/>
</dbReference>
<dbReference type="GO" id="GO:0009251">
    <property type="term" value="P:glucan catabolic process"/>
    <property type="evidence" value="ECO:0007669"/>
    <property type="project" value="TreeGrafter"/>
</dbReference>
<dbReference type="KEGG" id="kne:92184062"/>
<dbReference type="GO" id="GO:0004338">
    <property type="term" value="F:glucan exo-1,3-beta-glucosidase activity"/>
    <property type="evidence" value="ECO:0007669"/>
    <property type="project" value="UniProtKB-EC"/>
</dbReference>
<organism evidence="13 14">
    <name type="scientific">Kwoniella newhampshirensis</name>
    <dbReference type="NCBI Taxonomy" id="1651941"/>
    <lineage>
        <taxon>Eukaryota</taxon>
        <taxon>Fungi</taxon>
        <taxon>Dikarya</taxon>
        <taxon>Basidiomycota</taxon>
        <taxon>Agaricomycotina</taxon>
        <taxon>Tremellomycetes</taxon>
        <taxon>Tremellales</taxon>
        <taxon>Cryptococcaceae</taxon>
        <taxon>Kwoniella</taxon>
    </lineage>
</organism>
<evidence type="ECO:0000256" key="4">
    <source>
        <dbReference type="ARBA" id="ARBA00022729"/>
    </source>
</evidence>
<evidence type="ECO:0000256" key="5">
    <source>
        <dbReference type="ARBA" id="ARBA00022801"/>
    </source>
</evidence>
<feature type="chain" id="PRO_5043598047" description="glucan 1,3-beta-glucosidase" evidence="11">
    <location>
        <begin position="20"/>
        <end position="442"/>
    </location>
</feature>
<dbReference type="PANTHER" id="PTHR31297">
    <property type="entry name" value="GLUCAN ENDO-1,6-BETA-GLUCOSIDASE B"/>
    <property type="match status" value="1"/>
</dbReference>
<dbReference type="EMBL" id="JBCAWK010000014">
    <property type="protein sequence ID" value="KAK8844011.1"/>
    <property type="molecule type" value="Genomic_DNA"/>
</dbReference>
<dbReference type="Gene3D" id="3.20.20.80">
    <property type="entry name" value="Glycosidases"/>
    <property type="match status" value="1"/>
</dbReference>
<dbReference type="Pfam" id="PF00150">
    <property type="entry name" value="Cellulase"/>
    <property type="match status" value="1"/>
</dbReference>
<evidence type="ECO:0000256" key="7">
    <source>
        <dbReference type="ARBA" id="ARBA00023316"/>
    </source>
</evidence>
<sequence length="442" mass="48489">MRYGIAITALLALGSSADAAAISDRASSGGWGLASILSAFGISVSNDAGKHGPTFSINYNAHGNGVGAWQKAVSHSIPWRNNFQGWSTYKANGVNLGSWLEVEQGNTPNVIPSQYPDEWTFCSAVGKGACGPVLENHYRTWFTTSDIDNFARYGINTIRIPTTYAAWYAVPGSQLYTGNQLAYLRTITNYALSKGMHVIIGLHSLPGGANSLDIGEALGHGNWWYNQTNFDFSMKVVDQVLGFIQTTINPNQITFEPANEPCDDIRNFATPNTISYPNGVNYYNTYLRAVYAKIQKVNRNIPMMISDAFMGASYWAPFWQQGQNIVFDSHFYFFAASGVYSQFVSDITCGQASAAATSFPVFVGEFSIESKYNNTLAARRQIYQSQQYAYAQYLSGSAFWDGKLDVTDRVDGEGTKNDYWSFANLIKDGVVLPGGAINSSFC</sequence>
<keyword evidence="14" id="KW-1185">Reference proteome</keyword>
<dbReference type="RefSeq" id="XP_066799575.1">
    <property type="nucleotide sequence ID" value="XM_066949883.1"/>
</dbReference>
<keyword evidence="3" id="KW-0964">Secreted</keyword>
<comment type="caution">
    <text evidence="13">The sequence shown here is derived from an EMBL/GenBank/DDBJ whole genome shotgun (WGS) entry which is preliminary data.</text>
</comment>
<keyword evidence="4 11" id="KW-0732">Signal</keyword>
<comment type="catalytic activity">
    <reaction evidence="8">
        <text>Successive hydrolysis of beta-D-glucose units from the non-reducing ends of (1-&gt;3)-beta-D-glucans, releasing alpha-glucose.</text>
        <dbReference type="EC" id="3.2.1.58"/>
    </reaction>
</comment>
<dbReference type="GO" id="GO:0009986">
    <property type="term" value="C:cell surface"/>
    <property type="evidence" value="ECO:0007669"/>
    <property type="project" value="TreeGrafter"/>
</dbReference>
<feature type="signal peptide" evidence="11">
    <location>
        <begin position="1"/>
        <end position="19"/>
    </location>
</feature>
<gene>
    <name evidence="13" type="ORF">IAR55_006804</name>
</gene>
<evidence type="ECO:0000256" key="8">
    <source>
        <dbReference type="ARBA" id="ARBA00036824"/>
    </source>
</evidence>
<dbReference type="AlphaFoldDB" id="A0AAW0YTB2"/>
<evidence type="ECO:0000256" key="3">
    <source>
        <dbReference type="ARBA" id="ARBA00022525"/>
    </source>
</evidence>
<dbReference type="InterPro" id="IPR001547">
    <property type="entry name" value="Glyco_hydro_5"/>
</dbReference>
<name>A0AAW0YTB2_9TREE</name>
<dbReference type="InterPro" id="IPR050386">
    <property type="entry name" value="Glycosyl_hydrolase_5"/>
</dbReference>
<dbReference type="InterPro" id="IPR017853">
    <property type="entry name" value="GH"/>
</dbReference>
<keyword evidence="6 10" id="KW-0326">Glycosidase</keyword>
<keyword evidence="7" id="KW-0961">Cell wall biogenesis/degradation</keyword>
<evidence type="ECO:0000256" key="6">
    <source>
        <dbReference type="ARBA" id="ARBA00023295"/>
    </source>
</evidence>
<evidence type="ECO:0000256" key="1">
    <source>
        <dbReference type="ARBA" id="ARBA00004613"/>
    </source>
</evidence>
<evidence type="ECO:0000259" key="12">
    <source>
        <dbReference type="Pfam" id="PF00150"/>
    </source>
</evidence>
<comment type="similarity">
    <text evidence="2 10">Belongs to the glycosyl hydrolase 5 (cellulase A) family.</text>
</comment>
<dbReference type="GO" id="GO:0005576">
    <property type="term" value="C:extracellular region"/>
    <property type="evidence" value="ECO:0007669"/>
    <property type="project" value="UniProtKB-SubCell"/>
</dbReference>
<dbReference type="PANTHER" id="PTHR31297:SF1">
    <property type="entry name" value="GLUCAN 1,3-BETA-GLUCOSIDASE I_II-RELATED"/>
    <property type="match status" value="1"/>
</dbReference>
<comment type="subcellular location">
    <subcellularLocation>
        <location evidence="1">Secreted</location>
    </subcellularLocation>
</comment>
<accession>A0AAW0YTB2</accession>
<reference evidence="13 14" key="1">
    <citation type="journal article" date="2024" name="bioRxiv">
        <title>Comparative genomics of Cryptococcus and Kwoniella reveals pathogenesis evolution and contrasting karyotype dynamics via intercentromeric recombination or chromosome fusion.</title>
        <authorList>
            <person name="Coelho M.A."/>
            <person name="David-Palma M."/>
            <person name="Shea T."/>
            <person name="Bowers K."/>
            <person name="McGinley-Smith S."/>
            <person name="Mohammad A.W."/>
            <person name="Gnirke A."/>
            <person name="Yurkov A.M."/>
            <person name="Nowrousian M."/>
            <person name="Sun S."/>
            <person name="Cuomo C.A."/>
            <person name="Heitman J."/>
        </authorList>
    </citation>
    <scope>NUCLEOTIDE SEQUENCE [LARGE SCALE GENOMIC DNA]</scope>
    <source>
        <strain evidence="13 14">CBS 13917</strain>
    </source>
</reference>
<evidence type="ECO:0000256" key="11">
    <source>
        <dbReference type="SAM" id="SignalP"/>
    </source>
</evidence>
<evidence type="ECO:0000256" key="9">
    <source>
        <dbReference type="ARBA" id="ARBA00038929"/>
    </source>
</evidence>